<organism evidence="2 3">
    <name type="scientific">Moorena producens (strain JHB)</name>
    <dbReference type="NCBI Taxonomy" id="1454205"/>
    <lineage>
        <taxon>Bacteria</taxon>
        <taxon>Bacillati</taxon>
        <taxon>Cyanobacteriota</taxon>
        <taxon>Cyanophyceae</taxon>
        <taxon>Coleofasciculales</taxon>
        <taxon>Coleofasciculaceae</taxon>
        <taxon>Moorena</taxon>
    </lineage>
</organism>
<gene>
    <name evidence="2" type="ORF">BJP36_08685</name>
</gene>
<keyword evidence="1" id="KW-0732">Signal</keyword>
<name>A0A1D9FX72_MOOP1</name>
<evidence type="ECO:0000313" key="2">
    <source>
        <dbReference type="EMBL" id="AOY79988.1"/>
    </source>
</evidence>
<dbReference type="AlphaFoldDB" id="A0A1D9FX72"/>
<accession>A0A1D9FX72</accession>
<feature type="chain" id="PRO_5009441703" evidence="1">
    <location>
        <begin position="42"/>
        <end position="75"/>
    </location>
</feature>
<protein>
    <submittedName>
        <fullName evidence="2">Uncharacterized protein</fullName>
    </submittedName>
</protein>
<evidence type="ECO:0000256" key="1">
    <source>
        <dbReference type="SAM" id="SignalP"/>
    </source>
</evidence>
<proteinExistence type="predicted"/>
<sequence length="75" mass="8089">MKILKVLKNGMDFKFDQALKVLCALLVAAQLFLTSAPPAIAQPIGPCVLDPADIGVPCTRDINRCGNPREPNTVR</sequence>
<reference evidence="3" key="1">
    <citation type="submission" date="2016-10" db="EMBL/GenBank/DDBJ databases">
        <title>Comparative genomics uncovers the prolific and rare metabolic potential of the cyanobacterial genus Moorea.</title>
        <authorList>
            <person name="Leao T."/>
            <person name="Castelao G."/>
            <person name="Korobeynikov A."/>
            <person name="Monroe E.A."/>
            <person name="Podell S."/>
            <person name="Glukhov E."/>
            <person name="Allen E."/>
            <person name="Gerwick W.H."/>
            <person name="Gerwick L."/>
        </authorList>
    </citation>
    <scope>NUCLEOTIDE SEQUENCE [LARGE SCALE GENOMIC DNA]</scope>
    <source>
        <strain evidence="3">JHB</strain>
    </source>
</reference>
<evidence type="ECO:0000313" key="3">
    <source>
        <dbReference type="Proteomes" id="UP000176944"/>
    </source>
</evidence>
<dbReference type="Proteomes" id="UP000176944">
    <property type="component" value="Chromosome"/>
</dbReference>
<dbReference type="EMBL" id="CP017708">
    <property type="protein sequence ID" value="AOY79988.1"/>
    <property type="molecule type" value="Genomic_DNA"/>
</dbReference>
<feature type="signal peptide" evidence="1">
    <location>
        <begin position="1"/>
        <end position="41"/>
    </location>
</feature>